<name>A0ABQ7UQ10_SOLTU</name>
<accession>A0ABQ7UQ10</accession>
<comment type="caution">
    <text evidence="1">The sequence shown here is derived from an EMBL/GenBank/DDBJ whole genome shotgun (WGS) entry which is preliminary data.</text>
</comment>
<proteinExistence type="predicted"/>
<evidence type="ECO:0000313" key="2">
    <source>
        <dbReference type="Proteomes" id="UP000826656"/>
    </source>
</evidence>
<evidence type="ECO:0000313" key="1">
    <source>
        <dbReference type="EMBL" id="KAH0753931.1"/>
    </source>
</evidence>
<reference evidence="1 2" key="1">
    <citation type="journal article" date="2021" name="bioRxiv">
        <title>Chromosome-scale and haplotype-resolved genome assembly of a tetraploid potato cultivar.</title>
        <authorList>
            <person name="Sun H."/>
            <person name="Jiao W.-B."/>
            <person name="Krause K."/>
            <person name="Campoy J.A."/>
            <person name="Goel M."/>
            <person name="Folz-Donahue K."/>
            <person name="Kukat C."/>
            <person name="Huettel B."/>
            <person name="Schneeberger K."/>
        </authorList>
    </citation>
    <scope>NUCLEOTIDE SEQUENCE [LARGE SCALE GENOMIC DNA]</scope>
    <source>
        <strain evidence="1">SolTubOtavaFocal</strain>
        <tissue evidence="1">Leaves</tissue>
    </source>
</reference>
<dbReference type="EMBL" id="JAIVGD010000018">
    <property type="protein sequence ID" value="KAH0753931.1"/>
    <property type="molecule type" value="Genomic_DNA"/>
</dbReference>
<sequence length="221" mass="25392">MPRHNNVSWRGNSGLQDGKYIDFIKFKYLVVIYNDARDGLQLSLPLFRVLTMLSWSVSAHLANYKIVELNHVGDVIKAAFIMMSILRILWPRRHLEKLQDFSCHNHVQQAVNCVDTIYKAWYEALDFSHKGLAGVCHQMHFVHLKVNVTAPRLPMFSLARSLDLNLEDKVLIEDGSIVMNQPQPNRDTNKDITQIDIGPSKCNRARPSQRIVWDPGPFTLC</sequence>
<keyword evidence="2" id="KW-1185">Reference proteome</keyword>
<protein>
    <submittedName>
        <fullName evidence="1">Uncharacterized protein</fullName>
    </submittedName>
</protein>
<dbReference type="Proteomes" id="UP000826656">
    <property type="component" value="Unassembled WGS sequence"/>
</dbReference>
<gene>
    <name evidence="1" type="ORF">KY290_024201</name>
</gene>
<organism evidence="1 2">
    <name type="scientific">Solanum tuberosum</name>
    <name type="common">Potato</name>
    <dbReference type="NCBI Taxonomy" id="4113"/>
    <lineage>
        <taxon>Eukaryota</taxon>
        <taxon>Viridiplantae</taxon>
        <taxon>Streptophyta</taxon>
        <taxon>Embryophyta</taxon>
        <taxon>Tracheophyta</taxon>
        <taxon>Spermatophyta</taxon>
        <taxon>Magnoliopsida</taxon>
        <taxon>eudicotyledons</taxon>
        <taxon>Gunneridae</taxon>
        <taxon>Pentapetalae</taxon>
        <taxon>asterids</taxon>
        <taxon>lamiids</taxon>
        <taxon>Solanales</taxon>
        <taxon>Solanaceae</taxon>
        <taxon>Solanoideae</taxon>
        <taxon>Solaneae</taxon>
        <taxon>Solanum</taxon>
    </lineage>
</organism>